<reference evidence="1" key="1">
    <citation type="journal article" date="2020" name="Stud. Mycol.">
        <title>101 Dothideomycetes genomes: a test case for predicting lifestyles and emergence of pathogens.</title>
        <authorList>
            <person name="Haridas S."/>
            <person name="Albert R."/>
            <person name="Binder M."/>
            <person name="Bloem J."/>
            <person name="Labutti K."/>
            <person name="Salamov A."/>
            <person name="Andreopoulos B."/>
            <person name="Baker S."/>
            <person name="Barry K."/>
            <person name="Bills G."/>
            <person name="Bluhm B."/>
            <person name="Cannon C."/>
            <person name="Castanera R."/>
            <person name="Culley D."/>
            <person name="Daum C."/>
            <person name="Ezra D."/>
            <person name="Gonzalez J."/>
            <person name="Henrissat B."/>
            <person name="Kuo A."/>
            <person name="Liang C."/>
            <person name="Lipzen A."/>
            <person name="Lutzoni F."/>
            <person name="Magnuson J."/>
            <person name="Mondo S."/>
            <person name="Nolan M."/>
            <person name="Ohm R."/>
            <person name="Pangilinan J."/>
            <person name="Park H.-J."/>
            <person name="Ramirez L."/>
            <person name="Alfaro M."/>
            <person name="Sun H."/>
            <person name="Tritt A."/>
            <person name="Yoshinaga Y."/>
            <person name="Zwiers L.-H."/>
            <person name="Turgeon B."/>
            <person name="Goodwin S."/>
            <person name="Spatafora J."/>
            <person name="Crous P."/>
            <person name="Grigoriev I."/>
        </authorList>
    </citation>
    <scope>NUCLEOTIDE SEQUENCE</scope>
    <source>
        <strain evidence="1">ATCC 200398</strain>
    </source>
</reference>
<protein>
    <submittedName>
        <fullName evidence="1">Uncharacterized protein</fullName>
    </submittedName>
</protein>
<sequence>MDKAGLPESLGGIRAKSLLPRTLFKLEWSIQPSRIAIISFRSLVLRSGDLLSIESDSKHSFLRCDSVKNHGDLSGLVPVKRPSKPRCGPNSSSQKIATSSFNFTYGARKYVLSCLSGFVANTVAILTSQHDNLLTMKSDPTSEPPQLEWSYWNNATKDTITCSIFTGPGARGAYMDPERAEINFMEATGNGNILYVAALYSLKVIEELASAKGSIVLKGPQAISQQLRS</sequence>
<accession>A0ACB6QYI7</accession>
<evidence type="ECO:0000313" key="2">
    <source>
        <dbReference type="Proteomes" id="UP000799755"/>
    </source>
</evidence>
<comment type="caution">
    <text evidence="1">The sequence shown here is derived from an EMBL/GenBank/DDBJ whole genome shotgun (WGS) entry which is preliminary data.</text>
</comment>
<organism evidence="1 2">
    <name type="scientific">Lindgomyces ingoldianus</name>
    <dbReference type="NCBI Taxonomy" id="673940"/>
    <lineage>
        <taxon>Eukaryota</taxon>
        <taxon>Fungi</taxon>
        <taxon>Dikarya</taxon>
        <taxon>Ascomycota</taxon>
        <taxon>Pezizomycotina</taxon>
        <taxon>Dothideomycetes</taxon>
        <taxon>Pleosporomycetidae</taxon>
        <taxon>Pleosporales</taxon>
        <taxon>Lindgomycetaceae</taxon>
        <taxon>Lindgomyces</taxon>
    </lineage>
</organism>
<keyword evidence="2" id="KW-1185">Reference proteome</keyword>
<proteinExistence type="predicted"/>
<evidence type="ECO:0000313" key="1">
    <source>
        <dbReference type="EMBL" id="KAF2471157.1"/>
    </source>
</evidence>
<gene>
    <name evidence="1" type="ORF">BDR25DRAFT_354421</name>
</gene>
<dbReference type="Proteomes" id="UP000799755">
    <property type="component" value="Unassembled WGS sequence"/>
</dbReference>
<dbReference type="EMBL" id="MU003505">
    <property type="protein sequence ID" value="KAF2471157.1"/>
    <property type="molecule type" value="Genomic_DNA"/>
</dbReference>
<name>A0ACB6QYI7_9PLEO</name>